<dbReference type="Gene3D" id="3.40.50.150">
    <property type="entry name" value="Vaccinia Virus protein VP39"/>
    <property type="match status" value="1"/>
</dbReference>
<dbReference type="PANTHER" id="PTHR47816">
    <property type="entry name" value="RIBOSOMAL RNA SMALL SUBUNIT METHYLTRANSFERASE C"/>
    <property type="match status" value="1"/>
</dbReference>
<comment type="caution">
    <text evidence="7">The sequence shown here is derived from an EMBL/GenBank/DDBJ whole genome shotgun (WGS) entry which is preliminary data.</text>
</comment>
<keyword evidence="5" id="KW-0949">S-adenosyl-L-methionine</keyword>
<dbReference type="AlphaFoldDB" id="A0A4Q2SZH1"/>
<keyword evidence="3 7" id="KW-0489">Methyltransferase</keyword>
<evidence type="ECO:0000256" key="2">
    <source>
        <dbReference type="ARBA" id="ARBA00022552"/>
    </source>
</evidence>
<dbReference type="PROSITE" id="PS00092">
    <property type="entry name" value="N6_MTASE"/>
    <property type="match status" value="1"/>
</dbReference>
<dbReference type="Proteomes" id="UP000291088">
    <property type="component" value="Unassembled WGS sequence"/>
</dbReference>
<dbReference type="InterPro" id="IPR002052">
    <property type="entry name" value="DNA_methylase_N6_adenine_CS"/>
</dbReference>
<dbReference type="CDD" id="cd02440">
    <property type="entry name" value="AdoMet_MTases"/>
    <property type="match status" value="1"/>
</dbReference>
<accession>A0A4Q2SZH1</accession>
<keyword evidence="4 7" id="KW-0808">Transferase</keyword>
<dbReference type="InterPro" id="IPR029063">
    <property type="entry name" value="SAM-dependent_MTases_sf"/>
</dbReference>
<reference evidence="7 8" key="1">
    <citation type="submission" date="2019-01" db="EMBL/GenBank/DDBJ databases">
        <authorList>
            <person name="Deng T."/>
        </authorList>
    </citation>
    <scope>NUCLEOTIDE SEQUENCE [LARGE SCALE GENOMIC DNA]</scope>
    <source>
        <strain evidence="7 8">F8825</strain>
    </source>
</reference>
<sequence length="338" mass="36363">MSRDTLKTLFHPFASDVLPMPQAGERFLFLGAEAGVATPNGFGATLAAVQGLRPAFLQLEAAGAAPRPLPEGGGYDGALVLCGKHRGENENRIAEALKRTKTGGLIVVAGGKEDGIQPLRKRLDGLGLVVDHMPKYHGVALWFEVPEDRSAAVGALEAAQVTVDGRFQTVAGMFSHDRIDAGSELLAGRLPENFDGNAADLGAGWGYLSVMLAERSPQVNRIDLFEADYQALECAKANMAANCPDVSARFFWQDLAREPIREKYDLVIMNPPFHEGHAAEPSLGKALITAASQALRGGGMLMLVANRGLPYEATLGENFREHGETCRNARYKVLWAKK</sequence>
<dbReference type="EMBL" id="SDVB01000253">
    <property type="protein sequence ID" value="RYC09679.1"/>
    <property type="molecule type" value="Genomic_DNA"/>
</dbReference>
<protein>
    <submittedName>
        <fullName evidence="7">Class I SAM-dependent methyltransferase</fullName>
    </submittedName>
</protein>
<dbReference type="GO" id="GO:0003676">
    <property type="term" value="F:nucleic acid binding"/>
    <property type="evidence" value="ECO:0007669"/>
    <property type="project" value="InterPro"/>
</dbReference>
<evidence type="ECO:0000259" key="6">
    <source>
        <dbReference type="Pfam" id="PF05175"/>
    </source>
</evidence>
<dbReference type="GO" id="GO:0032259">
    <property type="term" value="P:methylation"/>
    <property type="evidence" value="ECO:0007669"/>
    <property type="project" value="UniProtKB-KW"/>
</dbReference>
<dbReference type="RefSeq" id="WP_129333063.1">
    <property type="nucleotide sequence ID" value="NZ_SDVB01000253.1"/>
</dbReference>
<keyword evidence="8" id="KW-1185">Reference proteome</keyword>
<organism evidence="7 8">
    <name type="scientific">Ciceribacter ferrooxidans</name>
    <dbReference type="NCBI Taxonomy" id="2509717"/>
    <lineage>
        <taxon>Bacteria</taxon>
        <taxon>Pseudomonadati</taxon>
        <taxon>Pseudomonadota</taxon>
        <taxon>Alphaproteobacteria</taxon>
        <taxon>Hyphomicrobiales</taxon>
        <taxon>Rhizobiaceae</taxon>
        <taxon>Ciceribacter</taxon>
    </lineage>
</organism>
<dbReference type="PANTHER" id="PTHR47816:SF4">
    <property type="entry name" value="RIBOSOMAL RNA SMALL SUBUNIT METHYLTRANSFERASE C"/>
    <property type="match status" value="1"/>
</dbReference>
<dbReference type="InterPro" id="IPR046977">
    <property type="entry name" value="RsmC/RlmG"/>
</dbReference>
<evidence type="ECO:0000313" key="7">
    <source>
        <dbReference type="EMBL" id="RYC09679.1"/>
    </source>
</evidence>
<dbReference type="GO" id="GO:0008170">
    <property type="term" value="F:N-methyltransferase activity"/>
    <property type="evidence" value="ECO:0007669"/>
    <property type="project" value="UniProtKB-ARBA"/>
</dbReference>
<keyword evidence="2" id="KW-0698">rRNA processing</keyword>
<evidence type="ECO:0000256" key="1">
    <source>
        <dbReference type="ARBA" id="ARBA00022490"/>
    </source>
</evidence>
<feature type="domain" description="Methyltransferase small" evidence="6">
    <location>
        <begin position="166"/>
        <end position="334"/>
    </location>
</feature>
<evidence type="ECO:0000256" key="4">
    <source>
        <dbReference type="ARBA" id="ARBA00022679"/>
    </source>
</evidence>
<evidence type="ECO:0000256" key="5">
    <source>
        <dbReference type="ARBA" id="ARBA00022691"/>
    </source>
</evidence>
<name>A0A4Q2SZH1_9HYPH</name>
<dbReference type="Pfam" id="PF05175">
    <property type="entry name" value="MTS"/>
    <property type="match status" value="1"/>
</dbReference>
<dbReference type="GO" id="GO:0008757">
    <property type="term" value="F:S-adenosylmethionine-dependent methyltransferase activity"/>
    <property type="evidence" value="ECO:0007669"/>
    <property type="project" value="InterPro"/>
</dbReference>
<dbReference type="SUPFAM" id="SSF53335">
    <property type="entry name" value="S-adenosyl-L-methionine-dependent methyltransferases"/>
    <property type="match status" value="1"/>
</dbReference>
<evidence type="ECO:0000256" key="3">
    <source>
        <dbReference type="ARBA" id="ARBA00022603"/>
    </source>
</evidence>
<gene>
    <name evidence="7" type="ORF">EUU22_16390</name>
</gene>
<evidence type="ECO:0000313" key="8">
    <source>
        <dbReference type="Proteomes" id="UP000291088"/>
    </source>
</evidence>
<dbReference type="OrthoDB" id="9816072at2"/>
<dbReference type="GO" id="GO:0006364">
    <property type="term" value="P:rRNA processing"/>
    <property type="evidence" value="ECO:0007669"/>
    <property type="project" value="UniProtKB-KW"/>
</dbReference>
<dbReference type="InterPro" id="IPR007848">
    <property type="entry name" value="Small_mtfrase_dom"/>
</dbReference>
<proteinExistence type="predicted"/>
<keyword evidence="1" id="KW-0963">Cytoplasm</keyword>